<protein>
    <submittedName>
        <fullName evidence="2">Uncharacterized protein</fullName>
    </submittedName>
</protein>
<keyword evidence="1" id="KW-0472">Membrane</keyword>
<reference evidence="2" key="1">
    <citation type="submission" date="2018-05" db="EMBL/GenBank/DDBJ databases">
        <authorList>
            <person name="Lanie J.A."/>
            <person name="Ng W.-L."/>
            <person name="Kazmierczak K.M."/>
            <person name="Andrzejewski T.M."/>
            <person name="Davidsen T.M."/>
            <person name="Wayne K.J."/>
            <person name="Tettelin H."/>
            <person name="Glass J.I."/>
            <person name="Rusch D."/>
            <person name="Podicherti R."/>
            <person name="Tsui H.-C.T."/>
            <person name="Winkler M.E."/>
        </authorList>
    </citation>
    <scope>NUCLEOTIDE SEQUENCE</scope>
</reference>
<keyword evidence="1" id="KW-1133">Transmembrane helix</keyword>
<feature type="transmembrane region" description="Helical" evidence="1">
    <location>
        <begin position="20"/>
        <end position="38"/>
    </location>
</feature>
<sequence length="47" mass="5597">EPTGLFLQLYFSNSFLFKSLPIITPLFAIFYSHFLYLYNPIEYSNLL</sequence>
<dbReference type="AlphaFoldDB" id="A0A382Y8R0"/>
<evidence type="ECO:0000313" key="2">
    <source>
        <dbReference type="EMBL" id="SVD79653.1"/>
    </source>
</evidence>
<proteinExistence type="predicted"/>
<feature type="non-terminal residue" evidence="2">
    <location>
        <position position="1"/>
    </location>
</feature>
<gene>
    <name evidence="2" type="ORF">METZ01_LOCUS432507</name>
</gene>
<accession>A0A382Y8R0</accession>
<evidence type="ECO:0000256" key="1">
    <source>
        <dbReference type="SAM" id="Phobius"/>
    </source>
</evidence>
<name>A0A382Y8R0_9ZZZZ</name>
<dbReference type="EMBL" id="UINC01173840">
    <property type="protein sequence ID" value="SVD79653.1"/>
    <property type="molecule type" value="Genomic_DNA"/>
</dbReference>
<keyword evidence="1" id="KW-0812">Transmembrane</keyword>
<organism evidence="2">
    <name type="scientific">marine metagenome</name>
    <dbReference type="NCBI Taxonomy" id="408172"/>
    <lineage>
        <taxon>unclassified sequences</taxon>
        <taxon>metagenomes</taxon>
        <taxon>ecological metagenomes</taxon>
    </lineage>
</organism>